<organism evidence="3">
    <name type="scientific">uncultured Caudovirales phage</name>
    <dbReference type="NCBI Taxonomy" id="2100421"/>
    <lineage>
        <taxon>Viruses</taxon>
        <taxon>Duplodnaviria</taxon>
        <taxon>Heunggongvirae</taxon>
        <taxon>Uroviricota</taxon>
        <taxon>Caudoviricetes</taxon>
        <taxon>Peduoviridae</taxon>
        <taxon>Maltschvirus</taxon>
        <taxon>Maltschvirus maltsch</taxon>
    </lineage>
</organism>
<evidence type="ECO:0000313" key="4">
    <source>
        <dbReference type="EMBL" id="CAB4135097.1"/>
    </source>
</evidence>
<evidence type="ECO:0000256" key="1">
    <source>
        <dbReference type="SAM" id="MobiDB-lite"/>
    </source>
</evidence>
<evidence type="ECO:0000313" key="3">
    <source>
        <dbReference type="EMBL" id="CAB4131187.1"/>
    </source>
</evidence>
<gene>
    <name evidence="3" type="ORF">UFOVP121_68</name>
    <name evidence="4" type="ORF">UFOVP277_73</name>
</gene>
<dbReference type="EMBL" id="LR796293">
    <property type="protein sequence ID" value="CAB4135097.1"/>
    <property type="molecule type" value="Genomic_DNA"/>
</dbReference>
<dbReference type="EMBL" id="LR796243">
    <property type="protein sequence ID" value="CAB4131187.1"/>
    <property type="molecule type" value="Genomic_DNA"/>
</dbReference>
<reference evidence="3" key="1">
    <citation type="submission" date="2020-04" db="EMBL/GenBank/DDBJ databases">
        <authorList>
            <person name="Chiriac C."/>
            <person name="Salcher M."/>
            <person name="Ghai R."/>
            <person name="Kavagutti S V."/>
        </authorList>
    </citation>
    <scope>NUCLEOTIDE SEQUENCE</scope>
</reference>
<proteinExistence type="predicted"/>
<feature type="region of interest" description="Disordered" evidence="1">
    <location>
        <begin position="368"/>
        <end position="401"/>
    </location>
</feature>
<dbReference type="Pfam" id="PF19263">
    <property type="entry name" value="DUF5906"/>
    <property type="match status" value="1"/>
</dbReference>
<accession>A0A6J5LDF3</accession>
<feature type="domain" description="NrS-1 polymerase-like helicase" evidence="2">
    <location>
        <begin position="543"/>
        <end position="654"/>
    </location>
</feature>
<protein>
    <recommendedName>
        <fullName evidence="2">NrS-1 polymerase-like helicase domain-containing protein</fullName>
    </recommendedName>
</protein>
<evidence type="ECO:0000259" key="2">
    <source>
        <dbReference type="Pfam" id="PF19263"/>
    </source>
</evidence>
<name>A0A6J5LDF3_9CAUD</name>
<dbReference type="InterPro" id="IPR045455">
    <property type="entry name" value="NrS-1_pol-like_helicase"/>
</dbReference>
<sequence>MKLTFLGASMPLTKSYTATTKSSYPNAYEFTSHTHDVHNLAEFCTQLTNHAALGHCVLKGELQHELVSQSRAGSTDSTTNTEWVCFDFDGANSMLAVTNFIYALGNPDHILQFSASHGVTGQPSTVKVHVFVLLSRPTSPVMLKLWIQQLNMEHESLRSQATLTKTGNALSYILDPTVAQNDKLIYISPPDCTPPSLDTFAALQQPRIQLMPGATPVLDIDTAFKTLSSKDAIRTLVEKRINELRTDAKLGPRRSFNFKIDSASGTEYLDKPDAVAVTGHKTDRGFVYLNINGGDSWAYYYPETDNTFVFNFKDEPVYKLQQLDPGFYKASLPAARAAAKAKSKLAETEARQAAQQATYDALAALTSTAPAQPSTSPSQPQISAPAAFQAPPAAQSTTQSATPSSRIYLAFCDNKTSNYYRAIYNTGTARWESIDRAASEKQLTDFLLQYGQPETDVIPLWTLTFNPSAPAIDIPNRIVNLYEEPAILHDAKSRTPPAAIPPTIHKVIWSVVGNDQATYDHFINWIRFVVQHRRRSQTAWLFNGVQGTGKGLMAHRILRPLVGLTNSSFFDASILEDKFTDSLETSILTFIDELTISDLEDSSKIMSSLKSRITEPTVVVRKMRTSPYEAPNYNNYIGFSNSKEQVLIEQSDRRYNVGMFQTSKLVISDTEINDLLPKELPDFAAWLLATPADEIQARSVIHNQARADMQEVSMNSIDTVAKYIIDGQLEELYALRIAQNQASGKTMETSFRYSELIDNIIYHDIQVLQREQVQLIFQHCAGVTADTPIKFTKFVAHHGIKIQPVSMHGTTVRGMKVTWNVDDTWYQERKAELTAKRTPKTNQDA</sequence>